<reference evidence="3 4" key="1">
    <citation type="journal article" date="2018" name="Sci. Rep.">
        <title>Genomic signatures of local adaptation to the degree of environmental predictability in rotifers.</title>
        <authorList>
            <person name="Franch-Gras L."/>
            <person name="Hahn C."/>
            <person name="Garcia-Roger E.M."/>
            <person name="Carmona M.J."/>
            <person name="Serra M."/>
            <person name="Gomez A."/>
        </authorList>
    </citation>
    <scope>NUCLEOTIDE SEQUENCE [LARGE SCALE GENOMIC DNA]</scope>
    <source>
        <strain evidence="3">HYR1</strain>
    </source>
</reference>
<gene>
    <name evidence="3" type="ORF">BpHYR1_035533</name>
</gene>
<evidence type="ECO:0000313" key="3">
    <source>
        <dbReference type="EMBL" id="RNA32752.1"/>
    </source>
</evidence>
<evidence type="ECO:0000256" key="2">
    <source>
        <dbReference type="SAM" id="SignalP"/>
    </source>
</evidence>
<feature type="transmembrane region" description="Helical" evidence="1">
    <location>
        <begin position="64"/>
        <end position="90"/>
    </location>
</feature>
<proteinExistence type="predicted"/>
<keyword evidence="4" id="KW-1185">Reference proteome</keyword>
<name>A0A3M7SAG6_BRAPC</name>
<sequence>MHILTLILVITLNLIQHAQSSVRCSYYPYGRSYKYTTICSERCCQASYPRTVSEACCQNSAIDWWWYLVIGILLVCCLPCIIVIVIVVCYKSKKKGRVVNMVPAPATQNGSTTVHIKTDPMPPAYMANNLNQQNGMYQPVNPTYNSMAHPVNNTNYSSNLGQNGDQIFPVLPPSTNPQMVNQSYQAYA</sequence>
<comment type="caution">
    <text evidence="3">The sequence shown here is derived from an EMBL/GenBank/DDBJ whole genome shotgun (WGS) entry which is preliminary data.</text>
</comment>
<organism evidence="3 4">
    <name type="scientific">Brachionus plicatilis</name>
    <name type="common">Marine rotifer</name>
    <name type="synonym">Brachionus muelleri</name>
    <dbReference type="NCBI Taxonomy" id="10195"/>
    <lineage>
        <taxon>Eukaryota</taxon>
        <taxon>Metazoa</taxon>
        <taxon>Spiralia</taxon>
        <taxon>Gnathifera</taxon>
        <taxon>Rotifera</taxon>
        <taxon>Eurotatoria</taxon>
        <taxon>Monogononta</taxon>
        <taxon>Pseudotrocha</taxon>
        <taxon>Ploima</taxon>
        <taxon>Brachionidae</taxon>
        <taxon>Brachionus</taxon>
    </lineage>
</organism>
<evidence type="ECO:0008006" key="5">
    <source>
        <dbReference type="Google" id="ProtNLM"/>
    </source>
</evidence>
<protein>
    <recommendedName>
        <fullName evidence="5">Vesicular, overexpressed in cancer, prosurvival protein 1</fullName>
    </recommendedName>
</protein>
<accession>A0A3M7SAG6</accession>
<evidence type="ECO:0000256" key="1">
    <source>
        <dbReference type="SAM" id="Phobius"/>
    </source>
</evidence>
<feature type="signal peptide" evidence="2">
    <location>
        <begin position="1"/>
        <end position="20"/>
    </location>
</feature>
<evidence type="ECO:0000313" key="4">
    <source>
        <dbReference type="Proteomes" id="UP000276133"/>
    </source>
</evidence>
<dbReference type="AlphaFoldDB" id="A0A3M7SAG6"/>
<keyword evidence="1" id="KW-0812">Transmembrane</keyword>
<keyword evidence="1" id="KW-1133">Transmembrane helix</keyword>
<feature type="chain" id="PRO_5018213864" description="Vesicular, overexpressed in cancer, prosurvival protein 1" evidence="2">
    <location>
        <begin position="21"/>
        <end position="188"/>
    </location>
</feature>
<keyword evidence="2" id="KW-0732">Signal</keyword>
<dbReference type="Proteomes" id="UP000276133">
    <property type="component" value="Unassembled WGS sequence"/>
</dbReference>
<dbReference type="EMBL" id="REGN01001754">
    <property type="protein sequence ID" value="RNA32752.1"/>
    <property type="molecule type" value="Genomic_DNA"/>
</dbReference>
<keyword evidence="1" id="KW-0472">Membrane</keyword>